<keyword evidence="1" id="KW-0489">Methyltransferase</keyword>
<comment type="caution">
    <text evidence="1">The sequence shown here is derived from an EMBL/GenBank/DDBJ whole genome shotgun (WGS) entry which is preliminary data.</text>
</comment>
<dbReference type="AlphaFoldDB" id="A0A6B3RL58"/>
<evidence type="ECO:0000313" key="2">
    <source>
        <dbReference type="Proteomes" id="UP000481421"/>
    </source>
</evidence>
<dbReference type="InterPro" id="IPR029063">
    <property type="entry name" value="SAM-dependent_MTases_sf"/>
</dbReference>
<dbReference type="GO" id="GO:0008168">
    <property type="term" value="F:methyltransferase activity"/>
    <property type="evidence" value="ECO:0007669"/>
    <property type="project" value="UniProtKB-KW"/>
</dbReference>
<gene>
    <name evidence="1" type="ORF">G3572_06585</name>
</gene>
<dbReference type="GO" id="GO:0032259">
    <property type="term" value="P:methylation"/>
    <property type="evidence" value="ECO:0007669"/>
    <property type="project" value="UniProtKB-KW"/>
</dbReference>
<keyword evidence="2" id="KW-1185">Reference proteome</keyword>
<protein>
    <submittedName>
        <fullName evidence="1">Methyltransferase domain-containing protein</fullName>
    </submittedName>
</protein>
<proteinExistence type="predicted"/>
<sequence length="577" mass="63851">MTQNGKSRKPFNILRVDDIPSMVGKSDVAVIERHLDLLPANAVILEFGPWLGGVTARLARHGSVHVVDNFIWTAQHAKRIENLLVAGASFKEVFSENLAALGCSATIHEMDFEDFNWPGPIIDCCMIDAPKTPELALTIFKAIAGWTTPATLILFKNALNPAYPALVELMGKLVAGNVLVESTLPAPASCNTLACYAGPEFAKAEEIAKTATPETATRSDRAFQVVQLAKLLGESNWTGAYELLSNMEPSTAAQTVWPSIVKQLNKRVLADPNFATFADMFDFHHSSAGMQPGAISLSRSHSHLLRAYWTNNAGKPWRGRSFHPALLQAAFDYGYIGWPSKVQAIVRGKDILDIGCGPGLHGLGYLAAGANSYLGADPIVKLDKDHVKNLARKTKEPFGWSPREIATLVEPWRVTPELIQTLPADRAFDVATLHNVTEHLIHIEDVFREIALRLRPGGIILYNHHNFYTWNGHHLPPKTVAAIVPGDAEQMKYTDWAHIAYRPEPDHYIARGLNRIKLDDLLALTSKYFDIQSSEEILARPENGSTRLTDDIRRRYPDLTDRDFLTQNLLVTASVKL</sequence>
<dbReference type="Gene3D" id="3.40.50.150">
    <property type="entry name" value="Vaccinia Virus protein VP39"/>
    <property type="match status" value="2"/>
</dbReference>
<dbReference type="Proteomes" id="UP000481421">
    <property type="component" value="Unassembled WGS sequence"/>
</dbReference>
<evidence type="ECO:0000313" key="1">
    <source>
        <dbReference type="EMBL" id="NEX45863.1"/>
    </source>
</evidence>
<dbReference type="SUPFAM" id="SSF53335">
    <property type="entry name" value="S-adenosyl-L-methionine-dependent methyltransferases"/>
    <property type="match status" value="2"/>
</dbReference>
<reference evidence="1 2" key="1">
    <citation type="submission" date="2020-02" db="EMBL/GenBank/DDBJ databases">
        <title>Rhodobacter algicola sp. nov., isolated from microalga culture.</title>
        <authorList>
            <person name="Park C.-Y."/>
        </authorList>
    </citation>
    <scope>NUCLEOTIDE SEQUENCE [LARGE SCALE GENOMIC DNA]</scope>
    <source>
        <strain evidence="1 2">ETT8</strain>
    </source>
</reference>
<name>A0A6B3RL58_9RHOB</name>
<dbReference type="RefSeq" id="WP_164610061.1">
    <property type="nucleotide sequence ID" value="NZ_JAAIKE010000002.1"/>
</dbReference>
<dbReference type="CDD" id="cd02440">
    <property type="entry name" value="AdoMet_MTases"/>
    <property type="match status" value="1"/>
</dbReference>
<accession>A0A6B3RL58</accession>
<dbReference type="EMBL" id="JAAIKE010000002">
    <property type="protein sequence ID" value="NEX45863.1"/>
    <property type="molecule type" value="Genomic_DNA"/>
</dbReference>
<dbReference type="Pfam" id="PF13489">
    <property type="entry name" value="Methyltransf_23"/>
    <property type="match status" value="1"/>
</dbReference>
<keyword evidence="1" id="KW-0808">Transferase</keyword>
<organism evidence="1 2">
    <name type="scientific">Pseudotabrizicola algicola</name>
    <dbReference type="NCBI Taxonomy" id="2709381"/>
    <lineage>
        <taxon>Bacteria</taxon>
        <taxon>Pseudomonadati</taxon>
        <taxon>Pseudomonadota</taxon>
        <taxon>Alphaproteobacteria</taxon>
        <taxon>Rhodobacterales</taxon>
        <taxon>Paracoccaceae</taxon>
        <taxon>Pseudotabrizicola</taxon>
    </lineage>
</organism>